<evidence type="ECO:0000313" key="1">
    <source>
        <dbReference type="EMBL" id="GIY52884.1"/>
    </source>
</evidence>
<dbReference type="Proteomes" id="UP001054945">
    <property type="component" value="Unassembled WGS sequence"/>
</dbReference>
<keyword evidence="2" id="KW-1185">Reference proteome</keyword>
<accession>A0AAV4U555</accession>
<sequence length="516" mass="57957">MRFKVLSETTLRKVVFVSASISSRVSEEWTSTEKYKIHRSQPEPHDLTKHTGEHFFGTKAKTSRPYQKWPANNPVPLKTSTPLINHKEPSLQDLHSPPLSNFSRSSHWPALLLQRPSDVAVEISTHKSECSLSSRGDTDLNPCQTFPEVATGQHNYCSGLQTWQSRFRPTNPSAVYLPEEIPFPTFYFSVAATKRDPIRAGLIRSGHQITPRHRPCYQPCLDVAVEISTHKSECSLSSRGDTVSNFLFHSCCFHREILLGAGRESVWPVSPVEKRLIRSGQQITPYPLNIDPLIDHKRATLCRAYTLIPCQTFPEVATGQHYYCSSLQTWQSRFRPTNPSAVYLPEEIPFPPFISLLLLPREILLGAGRESVWPVSLWKSVIVSFPHARGALISDVPSSTYFSSRITGTTSLIRSGQQITPYPLNIDPLINHKRCHSLQDLHSHPMSNFSRSSHWPAQLLLQPSDVAVEISAHKSECSLSSRGDTVSLFISLLLLPREILLRAAESQCGLFLSGKV</sequence>
<name>A0AAV4U555_CAEEX</name>
<proteinExistence type="predicted"/>
<dbReference type="AlphaFoldDB" id="A0AAV4U555"/>
<dbReference type="EMBL" id="BPLR01012305">
    <property type="protein sequence ID" value="GIY52884.1"/>
    <property type="molecule type" value="Genomic_DNA"/>
</dbReference>
<protein>
    <submittedName>
        <fullName evidence="1">Uncharacterized protein</fullName>
    </submittedName>
</protein>
<reference evidence="1 2" key="1">
    <citation type="submission" date="2021-06" db="EMBL/GenBank/DDBJ databases">
        <title>Caerostris extrusa draft genome.</title>
        <authorList>
            <person name="Kono N."/>
            <person name="Arakawa K."/>
        </authorList>
    </citation>
    <scope>NUCLEOTIDE SEQUENCE [LARGE SCALE GENOMIC DNA]</scope>
</reference>
<evidence type="ECO:0000313" key="2">
    <source>
        <dbReference type="Proteomes" id="UP001054945"/>
    </source>
</evidence>
<gene>
    <name evidence="1" type="ORF">CEXT_71231</name>
</gene>
<comment type="caution">
    <text evidence="1">The sequence shown here is derived from an EMBL/GenBank/DDBJ whole genome shotgun (WGS) entry which is preliminary data.</text>
</comment>
<organism evidence="1 2">
    <name type="scientific">Caerostris extrusa</name>
    <name type="common">Bark spider</name>
    <name type="synonym">Caerostris bankana</name>
    <dbReference type="NCBI Taxonomy" id="172846"/>
    <lineage>
        <taxon>Eukaryota</taxon>
        <taxon>Metazoa</taxon>
        <taxon>Ecdysozoa</taxon>
        <taxon>Arthropoda</taxon>
        <taxon>Chelicerata</taxon>
        <taxon>Arachnida</taxon>
        <taxon>Araneae</taxon>
        <taxon>Araneomorphae</taxon>
        <taxon>Entelegynae</taxon>
        <taxon>Araneoidea</taxon>
        <taxon>Araneidae</taxon>
        <taxon>Caerostris</taxon>
    </lineage>
</organism>